<proteinExistence type="predicted"/>
<dbReference type="AlphaFoldDB" id="A0A9D1P743"/>
<evidence type="ECO:0000313" key="1">
    <source>
        <dbReference type="EMBL" id="HIV27502.1"/>
    </source>
</evidence>
<reference evidence="1" key="1">
    <citation type="submission" date="2020-10" db="EMBL/GenBank/DDBJ databases">
        <authorList>
            <person name="Gilroy R."/>
        </authorList>
    </citation>
    <scope>NUCLEOTIDE SEQUENCE</scope>
    <source>
        <strain evidence="1">CHK183-6373</strain>
    </source>
</reference>
<comment type="caution">
    <text evidence="1">The sequence shown here is derived from an EMBL/GenBank/DDBJ whole genome shotgun (WGS) entry which is preliminary data.</text>
</comment>
<organism evidence="1 2">
    <name type="scientific">Candidatus Ornithocaccomicrobium faecavium</name>
    <dbReference type="NCBI Taxonomy" id="2840890"/>
    <lineage>
        <taxon>Bacteria</taxon>
        <taxon>Bacillati</taxon>
        <taxon>Bacillota</taxon>
        <taxon>Clostridia</taxon>
        <taxon>Candidatus Ornithocaccomicrobium</taxon>
    </lineage>
</organism>
<gene>
    <name evidence="1" type="ORF">IAA64_06005</name>
</gene>
<protein>
    <submittedName>
        <fullName evidence="1">Uncharacterized protein</fullName>
    </submittedName>
</protein>
<evidence type="ECO:0000313" key="2">
    <source>
        <dbReference type="Proteomes" id="UP000886884"/>
    </source>
</evidence>
<sequence>MKVEIQVEKTTAMGKAELEHIGGNADALICMLLLDKGDRMGIETYIRGIMSSEMVAAAIGRMIGWGMHEFVSQSWQRDAFRRAIERYAERAEREFGDAET</sequence>
<accession>A0A9D1P743</accession>
<dbReference type="Proteomes" id="UP000886884">
    <property type="component" value="Unassembled WGS sequence"/>
</dbReference>
<name>A0A9D1P743_9FIRM</name>
<reference evidence="1" key="2">
    <citation type="journal article" date="2021" name="PeerJ">
        <title>Extensive microbial diversity within the chicken gut microbiome revealed by metagenomics and culture.</title>
        <authorList>
            <person name="Gilroy R."/>
            <person name="Ravi A."/>
            <person name="Getino M."/>
            <person name="Pursley I."/>
            <person name="Horton D.L."/>
            <person name="Alikhan N.F."/>
            <person name="Baker D."/>
            <person name="Gharbi K."/>
            <person name="Hall N."/>
            <person name="Watson M."/>
            <person name="Adriaenssens E.M."/>
            <person name="Foster-Nyarko E."/>
            <person name="Jarju S."/>
            <person name="Secka A."/>
            <person name="Antonio M."/>
            <person name="Oren A."/>
            <person name="Chaudhuri R.R."/>
            <person name="La Ragione R."/>
            <person name="Hildebrand F."/>
            <person name="Pallen M.J."/>
        </authorList>
    </citation>
    <scope>NUCLEOTIDE SEQUENCE</scope>
    <source>
        <strain evidence="1">CHK183-6373</strain>
    </source>
</reference>
<dbReference type="EMBL" id="DVOT01000110">
    <property type="protein sequence ID" value="HIV27502.1"/>
    <property type="molecule type" value="Genomic_DNA"/>
</dbReference>